<dbReference type="Pfam" id="PF00591">
    <property type="entry name" value="Glycos_transf_3"/>
    <property type="match status" value="1"/>
</dbReference>
<dbReference type="EMBL" id="VFRR01000011">
    <property type="protein sequence ID" value="TPE52790.1"/>
    <property type="molecule type" value="Genomic_DNA"/>
</dbReference>
<dbReference type="InterPro" id="IPR017459">
    <property type="entry name" value="Glycosyl_Trfase_fam3_N_dom"/>
</dbReference>
<dbReference type="GO" id="GO:0000162">
    <property type="term" value="P:L-tryptophan biosynthetic process"/>
    <property type="evidence" value="ECO:0007669"/>
    <property type="project" value="UniProtKB-KW"/>
</dbReference>
<sequence>MRGRHFTQFVQQLGRGKRGAKTLSEQQAYEAMNCILTGDVQPEQVGAFWMLIRMREETVEETVGFTRAAREHLGVTFADDSNHEEPAKGQRPDIDWPAYAGKRSELPWFVLSAMTLAQAGFKVVMHGYRFNNEERIFVEDVVGLLGIPVAQSRTQAYKTLSTENIVYLPLAAYSPELAEQMALKDTLGLRSPVNTVVRICNPLGATHSVHGVFHSGYDTLHLEAAKLLGDHSMAVFRGGNGEAEVNPERDVCVSFLQNGVACMRQFTKSSSGHIHQKDNLDLSRLRDHWLGMSNDTFGEQAVIETLAVVLCLIHVGLTHEEARHEALQMWLHRAPHLMAASVA</sequence>
<dbReference type="PANTHER" id="PTHR43285">
    <property type="entry name" value="ANTHRANILATE PHOSPHORIBOSYLTRANSFERASE"/>
    <property type="match status" value="1"/>
</dbReference>
<dbReference type="Gene3D" id="3.40.1030.10">
    <property type="entry name" value="Nucleoside phosphorylase/phosphoribosyltransferase catalytic domain"/>
    <property type="match status" value="1"/>
</dbReference>
<keyword evidence="3" id="KW-0028">Amino-acid biosynthesis</keyword>
<dbReference type="OrthoDB" id="9768896at2"/>
<dbReference type="AlphaFoldDB" id="A0A501WWH8"/>
<keyword evidence="3" id="KW-0822">Tryptophan biosynthesis</keyword>
<keyword evidence="3" id="KW-0057">Aromatic amino acid biosynthesis</keyword>
<protein>
    <submittedName>
        <fullName evidence="6">Glycosyl transferase family protein</fullName>
    </submittedName>
</protein>
<dbReference type="RefSeq" id="WP_140588110.1">
    <property type="nucleotide sequence ID" value="NZ_VFRR01000011.1"/>
</dbReference>
<comment type="caution">
    <text evidence="6">The sequence shown here is derived from an EMBL/GenBank/DDBJ whole genome shotgun (WGS) entry which is preliminary data.</text>
</comment>
<feature type="domain" description="Glycosyl transferase family 3 N-terminal" evidence="5">
    <location>
        <begin position="9"/>
        <end position="72"/>
    </location>
</feature>
<evidence type="ECO:0000256" key="1">
    <source>
        <dbReference type="ARBA" id="ARBA00022676"/>
    </source>
</evidence>
<dbReference type="NCBIfam" id="NF006564">
    <property type="entry name" value="PRK09071.1"/>
    <property type="match status" value="1"/>
</dbReference>
<reference evidence="6 7" key="1">
    <citation type="submission" date="2019-06" db="EMBL/GenBank/DDBJ databases">
        <title>A novel bacterium of genus Marinomonas, isolated from coastal sand.</title>
        <authorList>
            <person name="Huang H."/>
            <person name="Mo K."/>
            <person name="Hu Y."/>
        </authorList>
    </citation>
    <scope>NUCLEOTIDE SEQUENCE [LARGE SCALE GENOMIC DNA]</scope>
    <source>
        <strain evidence="6 7">HB171799</strain>
    </source>
</reference>
<dbReference type="GO" id="GO:0005829">
    <property type="term" value="C:cytosol"/>
    <property type="evidence" value="ECO:0007669"/>
    <property type="project" value="TreeGrafter"/>
</dbReference>
<dbReference type="SUPFAM" id="SSF47648">
    <property type="entry name" value="Nucleoside phosphorylase/phosphoribosyltransferase N-terminal domain"/>
    <property type="match status" value="1"/>
</dbReference>
<organism evidence="6 7">
    <name type="scientific">Maribrevibacterium harenarium</name>
    <dbReference type="NCBI Taxonomy" id="2589817"/>
    <lineage>
        <taxon>Bacteria</taxon>
        <taxon>Pseudomonadati</taxon>
        <taxon>Pseudomonadota</taxon>
        <taxon>Gammaproteobacteria</taxon>
        <taxon>Oceanospirillales</taxon>
        <taxon>Oceanospirillaceae</taxon>
        <taxon>Maribrevibacterium</taxon>
    </lineage>
</organism>
<name>A0A501WWH8_9GAMM</name>
<dbReference type="Proteomes" id="UP000315901">
    <property type="component" value="Unassembled WGS sequence"/>
</dbReference>
<keyword evidence="2 6" id="KW-0808">Transferase</keyword>
<keyword evidence="7" id="KW-1185">Reference proteome</keyword>
<dbReference type="SUPFAM" id="SSF52418">
    <property type="entry name" value="Nucleoside phosphorylase/phosphoribosyltransferase catalytic domain"/>
    <property type="match status" value="1"/>
</dbReference>
<evidence type="ECO:0000313" key="6">
    <source>
        <dbReference type="EMBL" id="TPE52790.1"/>
    </source>
</evidence>
<accession>A0A501WWH8</accession>
<keyword evidence="1" id="KW-0328">Glycosyltransferase</keyword>
<evidence type="ECO:0000256" key="3">
    <source>
        <dbReference type="ARBA" id="ARBA00022822"/>
    </source>
</evidence>
<dbReference type="InterPro" id="IPR036320">
    <property type="entry name" value="Glycosyl_Trfase_fam3_N_dom_sf"/>
</dbReference>
<dbReference type="Pfam" id="PF02885">
    <property type="entry name" value="Glycos_trans_3N"/>
    <property type="match status" value="1"/>
</dbReference>
<feature type="domain" description="Glycosyl transferase family 3" evidence="4">
    <location>
        <begin position="112"/>
        <end position="272"/>
    </location>
</feature>
<dbReference type="Gene3D" id="1.20.970.10">
    <property type="entry name" value="Transferase, Pyrimidine Nucleoside Phosphorylase, Chain C"/>
    <property type="match status" value="1"/>
</dbReference>
<evidence type="ECO:0000313" key="7">
    <source>
        <dbReference type="Proteomes" id="UP000315901"/>
    </source>
</evidence>
<dbReference type="InterPro" id="IPR005940">
    <property type="entry name" value="Anthranilate_Pribosyl_Tfrase"/>
</dbReference>
<evidence type="ECO:0000259" key="4">
    <source>
        <dbReference type="Pfam" id="PF00591"/>
    </source>
</evidence>
<dbReference type="InterPro" id="IPR035902">
    <property type="entry name" value="Nuc_phospho_transferase"/>
</dbReference>
<evidence type="ECO:0000259" key="5">
    <source>
        <dbReference type="Pfam" id="PF02885"/>
    </source>
</evidence>
<dbReference type="InterPro" id="IPR000312">
    <property type="entry name" value="Glycosyl_Trfase_fam3"/>
</dbReference>
<proteinExistence type="predicted"/>
<dbReference type="PANTHER" id="PTHR43285:SF4">
    <property type="entry name" value="TRANSFERASE"/>
    <property type="match status" value="1"/>
</dbReference>
<gene>
    <name evidence="6" type="ORF">FJM67_07175</name>
</gene>
<dbReference type="GO" id="GO:0004048">
    <property type="term" value="F:anthranilate phosphoribosyltransferase activity"/>
    <property type="evidence" value="ECO:0007669"/>
    <property type="project" value="InterPro"/>
</dbReference>
<evidence type="ECO:0000256" key="2">
    <source>
        <dbReference type="ARBA" id="ARBA00022679"/>
    </source>
</evidence>